<dbReference type="InterPro" id="IPR041739">
    <property type="entry name" value="G5K_ProB"/>
</dbReference>
<sequence length="933" mass="101638">MAPKRRREPAMPSFAATTGRRIARGGTRRVAGHKPLSREYVEARRASRAGRTRDVVEGDATGARGRGNGGEATTSGVASRDETLALAIADCLVAAERGEGALATLEADAEANGDGRGKRRKGNDAHKGVGYIASKGRGRQTAGNRANLLGTLDLADEETIRELLGHLPQGHQNERAAIVKNLEKQHRRWYQLLRAGFNVLLYGFGSKKALMEDFETRYFRDGGVVIVNGFFPALTPKQVVVAAAAALTPVSEIMNDTQSNGSIISDKTPTETLLAKIQSATRGSATREPKRLYIVLHNIDGPTLRTSEAQALLGELASMDRVHLIASIDHVNAPLLWSKREAARFNWVWQEASTFASYALETANFPQLLASKGEERHVRGAANVLRSLTANGRAIFRLLAEHQLENEDSPGMPFDVFYASCREQFLVSSEVTLRVHLTEFTDHELVRSKRAHDGRDLLSIPLCADALRELARAPSHAAVARDRRRRRRRHTSLATERARWRRRRRRPRFPPRRSRARPRASSRTPRSIYGRTRCGTCDDSSVGTSSLLRGGVGGHLNLTNFAALAETSAILQSLGMRVVVVTSGAVGVGCQVLHKKKPSDLAGKQALAAVGMVRLMRMYDDFFQSVGQTCAQVLISLDNIMDRQQYCNAQSTFKALLAQDIIPIVNENDTVAVQHTKFGDNDTLSAHVAALVDADYLFLLTDVDGIYTANPHTNPDAERIEVVENIEDLNVCTAESGESGLGTGGMATKLSAARLAAASGCNTIVMHTSSMPEMPEIILKQKSVGTLVLAMPRPLRGRKRWILLLPAVGDLVVTERAATALENNKSLFSTALLECRGDFTAEDAVRLLVREESGEERDLGRAIVNYASDEIASFIGKTSEEFYEIVGYAGAESIAHRNNICCWIPFGHEPSSANLVGMNASSSGSLSDVNAKT</sequence>
<protein>
    <submittedName>
        <fullName evidence="14">Origin recognition complex, subunit 2</fullName>
    </submittedName>
</protein>
<name>A0A1Y5I661_OSTTA</name>
<feature type="compositionally biased region" description="Basic residues" evidence="12">
    <location>
        <begin position="482"/>
        <end position="491"/>
    </location>
</feature>
<reference evidence="14" key="1">
    <citation type="submission" date="2017-04" db="EMBL/GenBank/DDBJ databases">
        <title>Population genomics of picophytoplankton unveils novel chromosome hypervariability.</title>
        <authorList>
            <consortium name="DOE Joint Genome Institute"/>
            <person name="Blanc-Mathieu R."/>
            <person name="Krasovec M."/>
            <person name="Hebrard M."/>
            <person name="Yau S."/>
            <person name="Desgranges E."/>
            <person name="Martin J."/>
            <person name="Schackwitz W."/>
            <person name="Kuo A."/>
            <person name="Salin G."/>
            <person name="Donnadieu C."/>
            <person name="Desdevises Y."/>
            <person name="Sanchez-Ferandin S."/>
            <person name="Moreau H."/>
            <person name="Rivals E."/>
            <person name="Grigoriev I.V."/>
            <person name="Grimsley N."/>
            <person name="Eyre-Walker A."/>
            <person name="Piganeau G."/>
        </authorList>
    </citation>
    <scope>NUCLEOTIDE SEQUENCE [LARGE SCALE GENOMIC DNA]</scope>
    <source>
        <strain evidence="14">RCC 1115</strain>
    </source>
</reference>
<evidence type="ECO:0000259" key="13">
    <source>
        <dbReference type="SMART" id="SM00359"/>
    </source>
</evidence>
<dbReference type="NCBIfam" id="TIGR01027">
    <property type="entry name" value="proB"/>
    <property type="match status" value="1"/>
</dbReference>
<dbReference type="InterPro" id="IPR036974">
    <property type="entry name" value="PUA_sf"/>
</dbReference>
<keyword evidence="10" id="KW-0067">ATP-binding</keyword>
<dbReference type="InterPro" id="IPR019797">
    <property type="entry name" value="Glutamate_5-kinase_CS"/>
</dbReference>
<dbReference type="PRINTS" id="PR00474">
    <property type="entry name" value="GLU5KINASE"/>
</dbReference>
<dbReference type="GO" id="GO:0003688">
    <property type="term" value="F:DNA replication origin binding"/>
    <property type="evidence" value="ECO:0007669"/>
    <property type="project" value="TreeGrafter"/>
</dbReference>
<keyword evidence="8" id="KW-0547">Nucleotide-binding</keyword>
<feature type="region of interest" description="Disordered" evidence="12">
    <location>
        <begin position="28"/>
        <end position="77"/>
    </location>
</feature>
<keyword evidence="5" id="KW-0641">Proline biosynthesis</keyword>
<feature type="region of interest" description="Disordered" evidence="12">
    <location>
        <begin position="474"/>
        <end position="539"/>
    </location>
</feature>
<feature type="compositionally biased region" description="Basic residues" evidence="12">
    <location>
        <begin position="499"/>
        <end position="520"/>
    </location>
</feature>
<evidence type="ECO:0000256" key="12">
    <source>
        <dbReference type="SAM" id="MobiDB-lite"/>
    </source>
</evidence>
<dbReference type="Pfam" id="PF00696">
    <property type="entry name" value="AA_kinase"/>
    <property type="match status" value="1"/>
</dbReference>
<dbReference type="PANTHER" id="PTHR14052">
    <property type="entry name" value="ORIGIN RECOGNITION COMPLEX SUBUNIT 2"/>
    <property type="match status" value="1"/>
</dbReference>
<evidence type="ECO:0000256" key="10">
    <source>
        <dbReference type="ARBA" id="ARBA00022840"/>
    </source>
</evidence>
<dbReference type="Pfam" id="PF24882">
    <property type="entry name" value="WHD_ORC2"/>
    <property type="match status" value="1"/>
</dbReference>
<dbReference type="PANTHER" id="PTHR14052:SF0">
    <property type="entry name" value="ORIGIN RECOGNITION COMPLEX SUBUNIT 2"/>
    <property type="match status" value="1"/>
</dbReference>
<dbReference type="GO" id="GO:0005664">
    <property type="term" value="C:nuclear origin of replication recognition complex"/>
    <property type="evidence" value="ECO:0007669"/>
    <property type="project" value="TreeGrafter"/>
</dbReference>
<keyword evidence="9" id="KW-0418">Kinase</keyword>
<dbReference type="SUPFAM" id="SSF53633">
    <property type="entry name" value="Carbamate kinase-like"/>
    <property type="match status" value="1"/>
</dbReference>
<dbReference type="PROSITE" id="PS50890">
    <property type="entry name" value="PUA"/>
    <property type="match status" value="1"/>
</dbReference>
<keyword evidence="4" id="KW-0028">Amino-acid biosynthesis</keyword>
<accession>A0A1Y5I661</accession>
<keyword evidence="11" id="KW-0539">Nucleus</keyword>
<dbReference type="AlphaFoldDB" id="A0A1Y5I661"/>
<dbReference type="GO" id="GO:0005524">
    <property type="term" value="F:ATP binding"/>
    <property type="evidence" value="ECO:0007669"/>
    <property type="project" value="UniProtKB-KW"/>
</dbReference>
<dbReference type="InterPro" id="IPR056773">
    <property type="entry name" value="WHD_ORC2"/>
</dbReference>
<dbReference type="GO" id="GO:0006260">
    <property type="term" value="P:DNA replication"/>
    <property type="evidence" value="ECO:0007669"/>
    <property type="project" value="UniProtKB-KW"/>
</dbReference>
<dbReference type="CDD" id="cd21157">
    <property type="entry name" value="PUA_G5K"/>
    <property type="match status" value="1"/>
</dbReference>
<evidence type="ECO:0000256" key="4">
    <source>
        <dbReference type="ARBA" id="ARBA00022605"/>
    </source>
</evidence>
<dbReference type="GO" id="GO:0009084">
    <property type="term" value="P:glutamine family amino acid biosynthetic process"/>
    <property type="evidence" value="ECO:0007669"/>
    <property type="project" value="UniProtKB-ARBA"/>
</dbReference>
<feature type="compositionally biased region" description="Basic and acidic residues" evidence="12">
    <location>
        <begin position="36"/>
        <end position="56"/>
    </location>
</feature>
<feature type="region of interest" description="Disordered" evidence="12">
    <location>
        <begin position="110"/>
        <end position="130"/>
    </location>
</feature>
<evidence type="ECO:0000256" key="1">
    <source>
        <dbReference type="ARBA" id="ARBA00004123"/>
    </source>
</evidence>
<dbReference type="CDD" id="cd04242">
    <property type="entry name" value="AAK_G5K_ProB"/>
    <property type="match status" value="1"/>
</dbReference>
<gene>
    <name evidence="14" type="ORF">BE221DRAFT_215162</name>
</gene>
<feature type="domain" description="PUA" evidence="13">
    <location>
        <begin position="809"/>
        <end position="884"/>
    </location>
</feature>
<dbReference type="Pfam" id="PF04084">
    <property type="entry name" value="RecA-like_ORC2"/>
    <property type="match status" value="1"/>
</dbReference>
<dbReference type="InterPro" id="IPR001057">
    <property type="entry name" value="Glu/AcGlu_kinase"/>
</dbReference>
<evidence type="ECO:0000256" key="9">
    <source>
        <dbReference type="ARBA" id="ARBA00022777"/>
    </source>
</evidence>
<dbReference type="GO" id="GO:0005737">
    <property type="term" value="C:cytoplasm"/>
    <property type="evidence" value="ECO:0007669"/>
    <property type="project" value="InterPro"/>
</dbReference>
<dbReference type="InterPro" id="IPR007220">
    <property type="entry name" value="ORC2"/>
</dbReference>
<dbReference type="PROSITE" id="PS00902">
    <property type="entry name" value="GLUTAMATE_5_KINASE"/>
    <property type="match status" value="1"/>
</dbReference>
<evidence type="ECO:0000256" key="7">
    <source>
        <dbReference type="ARBA" id="ARBA00022705"/>
    </source>
</evidence>
<dbReference type="InterPro" id="IPR056772">
    <property type="entry name" value="RecA-like_ORC2"/>
</dbReference>
<dbReference type="SUPFAM" id="SSF88697">
    <property type="entry name" value="PUA domain-like"/>
    <property type="match status" value="1"/>
</dbReference>
<organism evidence="14">
    <name type="scientific">Ostreococcus tauri</name>
    <name type="common">Marine green alga</name>
    <dbReference type="NCBI Taxonomy" id="70448"/>
    <lineage>
        <taxon>Eukaryota</taxon>
        <taxon>Viridiplantae</taxon>
        <taxon>Chlorophyta</taxon>
        <taxon>Mamiellophyceae</taxon>
        <taxon>Mamiellales</taxon>
        <taxon>Bathycoccaceae</taxon>
        <taxon>Ostreococcus</taxon>
    </lineage>
</organism>
<dbReference type="Pfam" id="PF01472">
    <property type="entry name" value="PUA"/>
    <property type="match status" value="1"/>
</dbReference>
<dbReference type="InterPro" id="IPR001048">
    <property type="entry name" value="Asp/Glu/Uridylate_kinase"/>
</dbReference>
<keyword evidence="6" id="KW-0808">Transferase</keyword>
<dbReference type="InterPro" id="IPR036393">
    <property type="entry name" value="AceGlu_kinase-like_sf"/>
</dbReference>
<dbReference type="InterPro" id="IPR005715">
    <property type="entry name" value="Glu_5kinase/COase_Synthase"/>
</dbReference>
<dbReference type="eggNOG" id="KOG2928">
    <property type="taxonomic scope" value="Eukaryota"/>
</dbReference>
<dbReference type="GO" id="GO:0004349">
    <property type="term" value="F:glutamate 5-kinase activity"/>
    <property type="evidence" value="ECO:0007669"/>
    <property type="project" value="InterPro"/>
</dbReference>
<dbReference type="Gene3D" id="3.40.1160.10">
    <property type="entry name" value="Acetylglutamate kinase-like"/>
    <property type="match status" value="2"/>
</dbReference>
<evidence type="ECO:0000256" key="2">
    <source>
        <dbReference type="ARBA" id="ARBA00007421"/>
    </source>
</evidence>
<evidence type="ECO:0000256" key="8">
    <source>
        <dbReference type="ARBA" id="ARBA00022741"/>
    </source>
</evidence>
<dbReference type="InterPro" id="IPR015947">
    <property type="entry name" value="PUA-like_sf"/>
</dbReference>
<dbReference type="FunFam" id="3.40.1160.10:FF:000018">
    <property type="entry name" value="Glutamate 5-kinase"/>
    <property type="match status" value="1"/>
</dbReference>
<dbReference type="Proteomes" id="UP000195557">
    <property type="component" value="Unassembled WGS sequence"/>
</dbReference>
<keyword evidence="3" id="KW-0963">Cytoplasm</keyword>
<keyword evidence="7" id="KW-0235">DNA replication</keyword>
<comment type="subcellular location">
    <subcellularLocation>
        <location evidence="1">Nucleus</location>
    </subcellularLocation>
</comment>
<evidence type="ECO:0000256" key="11">
    <source>
        <dbReference type="ARBA" id="ARBA00023242"/>
    </source>
</evidence>
<dbReference type="Gene3D" id="2.30.130.10">
    <property type="entry name" value="PUA domain"/>
    <property type="match status" value="1"/>
</dbReference>
<evidence type="ECO:0000256" key="3">
    <source>
        <dbReference type="ARBA" id="ARBA00022490"/>
    </source>
</evidence>
<dbReference type="EMBL" id="KZ155793">
    <property type="protein sequence ID" value="OUS44976.1"/>
    <property type="molecule type" value="Genomic_DNA"/>
</dbReference>
<proteinExistence type="inferred from homology"/>
<evidence type="ECO:0000256" key="5">
    <source>
        <dbReference type="ARBA" id="ARBA00022650"/>
    </source>
</evidence>
<dbReference type="HAMAP" id="MF_00456">
    <property type="entry name" value="ProB"/>
    <property type="match status" value="1"/>
</dbReference>
<evidence type="ECO:0000313" key="14">
    <source>
        <dbReference type="EMBL" id="OUS44976.1"/>
    </source>
</evidence>
<evidence type="ECO:0000256" key="6">
    <source>
        <dbReference type="ARBA" id="ARBA00022679"/>
    </source>
</evidence>
<comment type="similarity">
    <text evidence="2">Belongs to the ORC2 family.</text>
</comment>
<dbReference type="SMART" id="SM00359">
    <property type="entry name" value="PUA"/>
    <property type="match status" value="1"/>
</dbReference>
<dbReference type="GO" id="GO:0003723">
    <property type="term" value="F:RNA binding"/>
    <property type="evidence" value="ECO:0007669"/>
    <property type="project" value="InterPro"/>
</dbReference>
<dbReference type="InterPro" id="IPR002478">
    <property type="entry name" value="PUA"/>
</dbReference>